<evidence type="ECO:0000313" key="1">
    <source>
        <dbReference type="EMBL" id="WAR26992.1"/>
    </source>
</evidence>
<accession>A0ABY7FXT3</accession>
<gene>
    <name evidence="1" type="ORF">MAR_012696</name>
</gene>
<organism evidence="1 2">
    <name type="scientific">Mya arenaria</name>
    <name type="common">Soft-shell clam</name>
    <dbReference type="NCBI Taxonomy" id="6604"/>
    <lineage>
        <taxon>Eukaryota</taxon>
        <taxon>Metazoa</taxon>
        <taxon>Spiralia</taxon>
        <taxon>Lophotrochozoa</taxon>
        <taxon>Mollusca</taxon>
        <taxon>Bivalvia</taxon>
        <taxon>Autobranchia</taxon>
        <taxon>Heteroconchia</taxon>
        <taxon>Euheterodonta</taxon>
        <taxon>Imparidentia</taxon>
        <taxon>Neoheterodontei</taxon>
        <taxon>Myida</taxon>
        <taxon>Myoidea</taxon>
        <taxon>Myidae</taxon>
        <taxon>Mya</taxon>
    </lineage>
</organism>
<dbReference type="EMBL" id="CP111025">
    <property type="protein sequence ID" value="WAR26992.1"/>
    <property type="molecule type" value="Genomic_DNA"/>
</dbReference>
<keyword evidence="2" id="KW-1185">Reference proteome</keyword>
<evidence type="ECO:0008006" key="3">
    <source>
        <dbReference type="Google" id="ProtNLM"/>
    </source>
</evidence>
<sequence>FGYINIKCKHLSESDKVFTYITYKFSNTLSEIISKSLPKATEFILKHHLFRMQNQKPLILVRRNTEIKRYHIWTYARPFLIQLSELIVHGQTKT</sequence>
<evidence type="ECO:0000313" key="2">
    <source>
        <dbReference type="Proteomes" id="UP001164746"/>
    </source>
</evidence>
<proteinExistence type="predicted"/>
<name>A0ABY7FXT3_MYAAR</name>
<protein>
    <recommendedName>
        <fullName evidence="3">Maturase K</fullName>
    </recommendedName>
</protein>
<dbReference type="Proteomes" id="UP001164746">
    <property type="component" value="Chromosome 14"/>
</dbReference>
<reference evidence="1" key="1">
    <citation type="submission" date="2022-11" db="EMBL/GenBank/DDBJ databases">
        <title>Centuries of genome instability and evolution in soft-shell clam transmissible cancer (bioRxiv).</title>
        <authorList>
            <person name="Hart S.F.M."/>
            <person name="Yonemitsu M.A."/>
            <person name="Giersch R.M."/>
            <person name="Beal B.F."/>
            <person name="Arriagada G."/>
            <person name="Davis B.W."/>
            <person name="Ostrander E.A."/>
            <person name="Goff S.P."/>
            <person name="Metzger M.J."/>
        </authorList>
    </citation>
    <scope>NUCLEOTIDE SEQUENCE</scope>
    <source>
        <strain evidence="1">MELC-2E11</strain>
        <tissue evidence="1">Siphon/mantle</tissue>
    </source>
</reference>
<feature type="non-terminal residue" evidence="1">
    <location>
        <position position="1"/>
    </location>
</feature>